<reference evidence="9 10" key="1">
    <citation type="journal article" date="2013" name="Proc. Natl. Acad. Sci. U.S.A.">
        <title>Fine-scale variation in meiotic recombination in Mimulus inferred from population shotgun sequencing.</title>
        <authorList>
            <person name="Hellsten U."/>
            <person name="Wright K.M."/>
            <person name="Jenkins J."/>
            <person name="Shu S."/>
            <person name="Yuan Y."/>
            <person name="Wessler S.R."/>
            <person name="Schmutz J."/>
            <person name="Willis J.H."/>
            <person name="Rokhsar D.S."/>
        </authorList>
    </citation>
    <scope>NUCLEOTIDE SEQUENCE [LARGE SCALE GENOMIC DNA]</scope>
    <source>
        <strain evidence="10">cv. DUN x IM62</strain>
    </source>
</reference>
<evidence type="ECO:0008006" key="11">
    <source>
        <dbReference type="Google" id="ProtNLM"/>
    </source>
</evidence>
<dbReference type="EMBL" id="KI631456">
    <property type="protein sequence ID" value="EYU27555.1"/>
    <property type="molecule type" value="Genomic_DNA"/>
</dbReference>
<keyword evidence="5 8" id="KW-0560">Oxidoreductase</keyword>
<dbReference type="PANTHER" id="PTHR24296">
    <property type="entry name" value="CYTOCHROME P450"/>
    <property type="match status" value="1"/>
</dbReference>
<evidence type="ECO:0000313" key="9">
    <source>
        <dbReference type="EMBL" id="EYU27555.1"/>
    </source>
</evidence>
<evidence type="ECO:0000256" key="2">
    <source>
        <dbReference type="ARBA" id="ARBA00004167"/>
    </source>
</evidence>
<dbReference type="InterPro" id="IPR001128">
    <property type="entry name" value="Cyt_P450"/>
</dbReference>
<dbReference type="eggNOG" id="KOG0157">
    <property type="taxonomic scope" value="Eukaryota"/>
</dbReference>
<sequence>MVVMHLTLFLCYGKIFHARKEKRTPTNWPVLGMLPGALANIGRPHEYITEVLQQNGGTFYHKGPWFTNLNIMFTCDPVNVHYIQAKNFSNFQKGPEFKKMFDIMGEGILTAESESWENQRRSAKSLINNTSFLEFVATTTSNKMETALIPILEVASETGLEVDMQELFERLTFDSSCILVLGHDPVSLCKELPYLPHEKAFVDAEEAIFYRHVLPEFTWKLQSWLRIGKENKMSKAKEIIPRFLSYCISAKHQKHGNNDINGLNMLTSYNNRALAEKGALNEPNNINISDDEKVWKDTLLNLMFAGKGTISAALTWLFWLLATNPEEEEKIRQEMLTNLHVDKSSSKWKFEDLKKLNYLHGAVCETLRLYPTIAFQFKSTVEHDILPSGHAINANTKTVLSLYSMGRMESIWGKDCLNFKPGRWINPETGRIKTEPSFKFSAFNSGPRSCLGKEITFIQMKIVAAAIMSRFHFRVAQGHLISPSASVVLHMKHGLKVKVSDYA</sequence>
<dbReference type="PROSITE" id="PS00086">
    <property type="entry name" value="CYTOCHROME_P450"/>
    <property type="match status" value="1"/>
</dbReference>
<comment type="cofactor">
    <cofactor evidence="1 7">
        <name>heme</name>
        <dbReference type="ChEBI" id="CHEBI:30413"/>
    </cofactor>
</comment>
<dbReference type="GO" id="GO:0006629">
    <property type="term" value="P:lipid metabolic process"/>
    <property type="evidence" value="ECO:0007669"/>
    <property type="project" value="UniProtKB-ARBA"/>
</dbReference>
<dbReference type="Gene3D" id="1.10.630.10">
    <property type="entry name" value="Cytochrome P450"/>
    <property type="match status" value="1"/>
</dbReference>
<dbReference type="SUPFAM" id="SSF48264">
    <property type="entry name" value="Cytochrome P450"/>
    <property type="match status" value="1"/>
</dbReference>
<evidence type="ECO:0000256" key="8">
    <source>
        <dbReference type="RuleBase" id="RU000461"/>
    </source>
</evidence>
<evidence type="ECO:0000313" key="10">
    <source>
        <dbReference type="Proteomes" id="UP000030748"/>
    </source>
</evidence>
<dbReference type="PRINTS" id="PR00463">
    <property type="entry name" value="EP450I"/>
</dbReference>
<evidence type="ECO:0000256" key="5">
    <source>
        <dbReference type="ARBA" id="ARBA00023002"/>
    </source>
</evidence>
<dbReference type="PhylomeDB" id="A0A022QM56"/>
<evidence type="ECO:0000256" key="1">
    <source>
        <dbReference type="ARBA" id="ARBA00001971"/>
    </source>
</evidence>
<dbReference type="Pfam" id="PF00067">
    <property type="entry name" value="p450"/>
    <property type="match status" value="1"/>
</dbReference>
<dbReference type="GO" id="GO:0020037">
    <property type="term" value="F:heme binding"/>
    <property type="evidence" value="ECO:0007669"/>
    <property type="project" value="InterPro"/>
</dbReference>
<dbReference type="AlphaFoldDB" id="A0A022QM56"/>
<protein>
    <recommendedName>
        <fullName evidence="11">Cytochrome P450</fullName>
    </recommendedName>
</protein>
<accession>A0A022QM56</accession>
<evidence type="ECO:0000256" key="6">
    <source>
        <dbReference type="ARBA" id="ARBA00023004"/>
    </source>
</evidence>
<dbReference type="GO" id="GO:0004497">
    <property type="term" value="F:monooxygenase activity"/>
    <property type="evidence" value="ECO:0007669"/>
    <property type="project" value="UniProtKB-KW"/>
</dbReference>
<dbReference type="InterPro" id="IPR017972">
    <property type="entry name" value="Cyt_P450_CS"/>
</dbReference>
<proteinExistence type="inferred from homology"/>
<gene>
    <name evidence="9" type="ORF">MIMGU_mgv1a020397mg</name>
</gene>
<dbReference type="CDD" id="cd11064">
    <property type="entry name" value="CYP86A"/>
    <property type="match status" value="1"/>
</dbReference>
<comment type="subcellular location">
    <subcellularLocation>
        <location evidence="2">Membrane</location>
        <topology evidence="2">Single-pass membrane protein</topology>
    </subcellularLocation>
</comment>
<organism evidence="9 10">
    <name type="scientific">Erythranthe guttata</name>
    <name type="common">Yellow monkey flower</name>
    <name type="synonym">Mimulus guttatus</name>
    <dbReference type="NCBI Taxonomy" id="4155"/>
    <lineage>
        <taxon>Eukaryota</taxon>
        <taxon>Viridiplantae</taxon>
        <taxon>Streptophyta</taxon>
        <taxon>Embryophyta</taxon>
        <taxon>Tracheophyta</taxon>
        <taxon>Spermatophyta</taxon>
        <taxon>Magnoliopsida</taxon>
        <taxon>eudicotyledons</taxon>
        <taxon>Gunneridae</taxon>
        <taxon>Pentapetalae</taxon>
        <taxon>asterids</taxon>
        <taxon>lamiids</taxon>
        <taxon>Lamiales</taxon>
        <taxon>Phrymaceae</taxon>
        <taxon>Erythranthe</taxon>
    </lineage>
</organism>
<name>A0A022QM56_ERYGU</name>
<dbReference type="InterPro" id="IPR002401">
    <property type="entry name" value="Cyt_P450_E_grp-I"/>
</dbReference>
<evidence type="ECO:0000256" key="4">
    <source>
        <dbReference type="ARBA" id="ARBA00022723"/>
    </source>
</evidence>
<keyword evidence="6 7" id="KW-0408">Iron</keyword>
<dbReference type="STRING" id="4155.A0A022QM56"/>
<dbReference type="GO" id="GO:0016705">
    <property type="term" value="F:oxidoreductase activity, acting on paired donors, with incorporation or reduction of molecular oxygen"/>
    <property type="evidence" value="ECO:0007669"/>
    <property type="project" value="InterPro"/>
</dbReference>
<keyword evidence="4 7" id="KW-0479">Metal-binding</keyword>
<keyword evidence="8" id="KW-0503">Monooxygenase</keyword>
<dbReference type="InterPro" id="IPR036396">
    <property type="entry name" value="Cyt_P450_sf"/>
</dbReference>
<evidence type="ECO:0000256" key="3">
    <source>
        <dbReference type="ARBA" id="ARBA00010617"/>
    </source>
</evidence>
<dbReference type="GO" id="GO:0016020">
    <property type="term" value="C:membrane"/>
    <property type="evidence" value="ECO:0007669"/>
    <property type="project" value="UniProtKB-SubCell"/>
</dbReference>
<dbReference type="Proteomes" id="UP000030748">
    <property type="component" value="Unassembled WGS sequence"/>
</dbReference>
<keyword evidence="10" id="KW-1185">Reference proteome</keyword>
<feature type="binding site" description="axial binding residue" evidence="7">
    <location>
        <position position="450"/>
    </location>
    <ligand>
        <name>heme</name>
        <dbReference type="ChEBI" id="CHEBI:30413"/>
    </ligand>
    <ligandPart>
        <name>Fe</name>
        <dbReference type="ChEBI" id="CHEBI:18248"/>
    </ligandPart>
</feature>
<evidence type="ECO:0000256" key="7">
    <source>
        <dbReference type="PIRSR" id="PIRSR602401-1"/>
    </source>
</evidence>
<keyword evidence="7 8" id="KW-0349">Heme</keyword>
<comment type="similarity">
    <text evidence="3 8">Belongs to the cytochrome P450 family.</text>
</comment>
<dbReference type="GO" id="GO:0005506">
    <property type="term" value="F:iron ion binding"/>
    <property type="evidence" value="ECO:0007669"/>
    <property type="project" value="InterPro"/>
</dbReference>
<dbReference type="PRINTS" id="PR00385">
    <property type="entry name" value="P450"/>
</dbReference>